<keyword evidence="1" id="KW-1133">Transmembrane helix</keyword>
<name>A0A2C9UL29_MANES</name>
<reference evidence="2" key="1">
    <citation type="submission" date="2016-02" db="EMBL/GenBank/DDBJ databases">
        <title>WGS assembly of Manihot esculenta.</title>
        <authorList>
            <person name="Bredeson J.V."/>
            <person name="Prochnik S.E."/>
            <person name="Lyons J.B."/>
            <person name="Schmutz J."/>
            <person name="Grimwood J."/>
            <person name="Vrebalov J."/>
            <person name="Bart R.S."/>
            <person name="Amuge T."/>
            <person name="Ferguson M.E."/>
            <person name="Green R."/>
            <person name="Putnam N."/>
            <person name="Stites J."/>
            <person name="Rounsley S."/>
            <person name="Rokhsar D.S."/>
        </authorList>
    </citation>
    <scope>NUCLEOTIDE SEQUENCE [LARGE SCALE GENOMIC DNA]</scope>
    <source>
        <tissue evidence="2">Leaf</tissue>
    </source>
</reference>
<keyword evidence="1" id="KW-0812">Transmembrane</keyword>
<proteinExistence type="predicted"/>
<keyword evidence="1" id="KW-0472">Membrane</keyword>
<evidence type="ECO:0000256" key="1">
    <source>
        <dbReference type="SAM" id="Phobius"/>
    </source>
</evidence>
<accession>A0A2C9UL29</accession>
<dbReference type="EMBL" id="CM004400">
    <property type="protein sequence ID" value="OAY31484.1"/>
    <property type="molecule type" value="Genomic_DNA"/>
</dbReference>
<protein>
    <submittedName>
        <fullName evidence="2">Uncharacterized protein</fullName>
    </submittedName>
</protein>
<gene>
    <name evidence="2" type="ORF">MANES_14G115700</name>
</gene>
<organism evidence="2">
    <name type="scientific">Manihot esculenta</name>
    <name type="common">Cassava</name>
    <name type="synonym">Jatropha manihot</name>
    <dbReference type="NCBI Taxonomy" id="3983"/>
    <lineage>
        <taxon>Eukaryota</taxon>
        <taxon>Viridiplantae</taxon>
        <taxon>Streptophyta</taxon>
        <taxon>Embryophyta</taxon>
        <taxon>Tracheophyta</taxon>
        <taxon>Spermatophyta</taxon>
        <taxon>Magnoliopsida</taxon>
        <taxon>eudicotyledons</taxon>
        <taxon>Gunneridae</taxon>
        <taxon>Pentapetalae</taxon>
        <taxon>rosids</taxon>
        <taxon>fabids</taxon>
        <taxon>Malpighiales</taxon>
        <taxon>Euphorbiaceae</taxon>
        <taxon>Crotonoideae</taxon>
        <taxon>Manihoteae</taxon>
        <taxon>Manihot</taxon>
    </lineage>
</organism>
<dbReference type="AlphaFoldDB" id="A0A2C9UL29"/>
<sequence>MLFHSFLELSFTAFSNLSLDSIGRTLEAQESCGRTWHFSGFFFLSFFFFGVCSAISWLFPGKRLRISLSNSR</sequence>
<feature type="transmembrane region" description="Helical" evidence="1">
    <location>
        <begin position="36"/>
        <end position="59"/>
    </location>
</feature>
<evidence type="ECO:0000313" key="2">
    <source>
        <dbReference type="EMBL" id="OAY31484.1"/>
    </source>
</evidence>